<dbReference type="Gene3D" id="3.90.1170.50">
    <property type="entry name" value="Aldehyde oxidase/xanthine dehydrogenase, a/b hammerhead"/>
    <property type="match status" value="1"/>
</dbReference>
<dbReference type="InterPro" id="IPR046867">
    <property type="entry name" value="AldOxase/xan_DH_MoCoBD2"/>
</dbReference>
<evidence type="ECO:0000256" key="1">
    <source>
        <dbReference type="ARBA" id="ARBA00022505"/>
    </source>
</evidence>
<keyword evidence="1" id="KW-0500">Molybdenum</keyword>
<keyword evidence="2" id="KW-0560">Oxidoreductase</keyword>
<proteinExistence type="predicted"/>
<dbReference type="PANTHER" id="PTHR11908:SF132">
    <property type="entry name" value="ALDEHYDE OXIDASE 1-RELATED"/>
    <property type="match status" value="1"/>
</dbReference>
<keyword evidence="5" id="KW-1185">Reference proteome</keyword>
<dbReference type="InterPro" id="IPR016208">
    <property type="entry name" value="Ald_Oxase/xanthine_DH-like"/>
</dbReference>
<dbReference type="SUPFAM" id="SSF56003">
    <property type="entry name" value="Molybdenum cofactor-binding domain"/>
    <property type="match status" value="1"/>
</dbReference>
<name>A0ABP9R3B4_9PSEU</name>
<gene>
    <name evidence="4" type="ORF">GCM10023321_69490</name>
</gene>
<dbReference type="Pfam" id="PF02738">
    <property type="entry name" value="MoCoBD_1"/>
    <property type="match status" value="1"/>
</dbReference>
<evidence type="ECO:0000313" key="5">
    <source>
        <dbReference type="Proteomes" id="UP001428817"/>
    </source>
</evidence>
<comment type="caution">
    <text evidence="4">The sequence shown here is derived from an EMBL/GenBank/DDBJ whole genome shotgun (WGS) entry which is preliminary data.</text>
</comment>
<dbReference type="EMBL" id="BAABJP010000046">
    <property type="protein sequence ID" value="GAA5171214.1"/>
    <property type="molecule type" value="Genomic_DNA"/>
</dbReference>
<dbReference type="InterPro" id="IPR036856">
    <property type="entry name" value="Ald_Oxase/Xan_DH_a/b_sf"/>
</dbReference>
<dbReference type="Pfam" id="PF01315">
    <property type="entry name" value="Ald_Xan_dh_C"/>
    <property type="match status" value="1"/>
</dbReference>
<dbReference type="InterPro" id="IPR037165">
    <property type="entry name" value="AldOxase/xan_DH_Mopterin-bd_sf"/>
</dbReference>
<protein>
    <submittedName>
        <fullName evidence="4">Xanthine dehydrogenase family protein molybdopterin-binding subunit</fullName>
    </submittedName>
</protein>
<dbReference type="Proteomes" id="UP001428817">
    <property type="component" value="Unassembled WGS sequence"/>
</dbReference>
<dbReference type="PANTHER" id="PTHR11908">
    <property type="entry name" value="XANTHINE DEHYDROGENASE"/>
    <property type="match status" value="1"/>
</dbReference>
<dbReference type="Pfam" id="PF20256">
    <property type="entry name" value="MoCoBD_2"/>
    <property type="match status" value="1"/>
</dbReference>
<dbReference type="RefSeq" id="WP_185060698.1">
    <property type="nucleotide sequence ID" value="NZ_BAABJP010000046.1"/>
</dbReference>
<dbReference type="SUPFAM" id="SSF54665">
    <property type="entry name" value="CO dehydrogenase molybdoprotein N-domain-like"/>
    <property type="match status" value="1"/>
</dbReference>
<dbReference type="InterPro" id="IPR008274">
    <property type="entry name" value="AldOxase/xan_DH_MoCoBD1"/>
</dbReference>
<accession>A0ABP9R3B4</accession>
<evidence type="ECO:0000259" key="3">
    <source>
        <dbReference type="SMART" id="SM01008"/>
    </source>
</evidence>
<sequence length="795" mass="84488">MRGSILGTEVRRVEDDELMRGQGTYVDNLDIPDTLHATFVRSPLAHALIEGVDTSEAKTAPGVRAVYLAEDLNLAPQVGAIPLNPKTARPPLAVGKVRFVGDVVAVVIADTKAQANDAAELVVVDYDPLDVVVDLEAALDPDGPLQFEELGSNIAAGEREPDEEGDPLEGADVVVRVTMRNQRLAPMPMEPNAMIAIPGGIDGTDYDATVYVSAQAAHMAQALLAGGIGMDMSRLRVISPHVGGGFGAKIGAQAEHLVVLAAALKLGRPVKWIETRSENAVSMMHGRAQQEWVEMGLRQDGTIVGLRLNVLVDCGAYGGFNGFLGIVFTRMMSAGVYRIPKISYNVAAVLTNTASVGAFRGAGRPEAAELLERIMDMAAVELKIDPAELRRRNYIQPDEFPHTTVVGAPYDNGDYELPLRKALELAGYEDLRAEQERRRSSGDPKQLGIGLASYVEVTGAGNFTEWAAVDVHADGGATIKVGTSAHGQGHATSFGMIVSDRLGIPLEKIKFVQADTAEVPRGGGTMGSRSLQIGGNAVNRAAEVVLQSARELAAELLEADVDDIEVSDSGELGVAGVPDRTLSWSKLSEAATERGQRLGTELDWEQQGGSTFPFGTHLSVVEVDTDTGKVTPLKHYAVDDCGRILNPLIVAGQQHGGLAQGMAQTLWEHFVYDADGNPTTATLTDYTIPSAADLPWFDVSNTETPTPHNPLGAKGIGESATVGSTPAVHNAIVDAVSHLGIRHIDLPCTPHAVWRAIENARKGALPDPWREPPLAALRALPERQPMDPDAEPVGA</sequence>
<organism evidence="4 5">
    <name type="scientific">Pseudonocardia eucalypti</name>
    <dbReference type="NCBI Taxonomy" id="648755"/>
    <lineage>
        <taxon>Bacteria</taxon>
        <taxon>Bacillati</taxon>
        <taxon>Actinomycetota</taxon>
        <taxon>Actinomycetes</taxon>
        <taxon>Pseudonocardiales</taxon>
        <taxon>Pseudonocardiaceae</taxon>
        <taxon>Pseudonocardia</taxon>
    </lineage>
</organism>
<dbReference type="Gene3D" id="3.30.365.10">
    <property type="entry name" value="Aldehyde oxidase/xanthine dehydrogenase, molybdopterin binding domain"/>
    <property type="match status" value="4"/>
</dbReference>
<dbReference type="SMART" id="SM01008">
    <property type="entry name" value="Ald_Xan_dh_C"/>
    <property type="match status" value="1"/>
</dbReference>
<evidence type="ECO:0000313" key="4">
    <source>
        <dbReference type="EMBL" id="GAA5171214.1"/>
    </source>
</evidence>
<dbReference type="InterPro" id="IPR000674">
    <property type="entry name" value="Ald_Oxase/Xan_DH_a/b"/>
</dbReference>
<evidence type="ECO:0000256" key="2">
    <source>
        <dbReference type="ARBA" id="ARBA00023002"/>
    </source>
</evidence>
<feature type="domain" description="Aldehyde oxidase/xanthine dehydrogenase a/b hammerhead" evidence="3">
    <location>
        <begin position="20"/>
        <end position="130"/>
    </location>
</feature>
<reference evidence="5" key="1">
    <citation type="journal article" date="2019" name="Int. J. Syst. Evol. Microbiol.">
        <title>The Global Catalogue of Microorganisms (GCM) 10K type strain sequencing project: providing services to taxonomists for standard genome sequencing and annotation.</title>
        <authorList>
            <consortium name="The Broad Institute Genomics Platform"/>
            <consortium name="The Broad Institute Genome Sequencing Center for Infectious Disease"/>
            <person name="Wu L."/>
            <person name="Ma J."/>
        </authorList>
    </citation>
    <scope>NUCLEOTIDE SEQUENCE [LARGE SCALE GENOMIC DNA]</scope>
    <source>
        <strain evidence="5">JCM 18303</strain>
    </source>
</reference>